<evidence type="ECO:0000256" key="1">
    <source>
        <dbReference type="ARBA" id="ARBA00006484"/>
    </source>
</evidence>
<dbReference type="PRINTS" id="PR00081">
    <property type="entry name" value="GDHRDH"/>
</dbReference>
<sequence length="144" mass="14926">MKAQDARPITVSASGNAVQRGVCRGAIVNLGSAASYVATPGLVHYTASKHAVLGLSKNAALDNVAHGIRVNCLCPTWVDTPMVQKAMATIPDLEPMVKALVPMGRIACVEEVADAALFMCSPRSSYITGTGLIIDGGATMTRSI</sequence>
<evidence type="ECO:0000313" key="4">
    <source>
        <dbReference type="EMBL" id="PHH81250.1"/>
    </source>
</evidence>
<dbReference type="GO" id="GO:0016491">
    <property type="term" value="F:oxidoreductase activity"/>
    <property type="evidence" value="ECO:0007669"/>
    <property type="project" value="UniProtKB-KW"/>
</dbReference>
<evidence type="ECO:0000256" key="2">
    <source>
        <dbReference type="ARBA" id="ARBA00022857"/>
    </source>
</evidence>
<dbReference type="EMBL" id="NJEU01000134">
    <property type="protein sequence ID" value="PHH81250.1"/>
    <property type="molecule type" value="Genomic_DNA"/>
</dbReference>
<dbReference type="InterPro" id="IPR002347">
    <property type="entry name" value="SDR_fam"/>
</dbReference>
<keyword evidence="3" id="KW-0560">Oxidoreductase</keyword>
<dbReference type="AlphaFoldDB" id="A0A2C5ZN69"/>
<reference evidence="4 5" key="1">
    <citation type="submission" date="2017-06" db="EMBL/GenBank/DDBJ databases">
        <title>Ant-infecting Ophiocordyceps genomes reveal a high diversity of potential behavioral manipulation genes and a possible major role for enterotoxins.</title>
        <authorList>
            <person name="De Bekker C."/>
            <person name="Evans H.C."/>
            <person name="Brachmann A."/>
            <person name="Hughes D.P."/>
        </authorList>
    </citation>
    <scope>NUCLEOTIDE SEQUENCE [LARGE SCALE GENOMIC DNA]</scope>
    <source>
        <strain evidence="4 5">1348a</strain>
    </source>
</reference>
<comment type="similarity">
    <text evidence="1">Belongs to the short-chain dehydrogenases/reductases (SDR) family.</text>
</comment>
<dbReference type="PANTHER" id="PTHR24321">
    <property type="entry name" value="DEHYDROGENASES, SHORT CHAIN"/>
    <property type="match status" value="1"/>
</dbReference>
<dbReference type="Proteomes" id="UP000224854">
    <property type="component" value="Unassembled WGS sequence"/>
</dbReference>
<dbReference type="OrthoDB" id="4910152at2759"/>
<dbReference type="Gene3D" id="3.40.50.720">
    <property type="entry name" value="NAD(P)-binding Rossmann-like Domain"/>
    <property type="match status" value="1"/>
</dbReference>
<evidence type="ECO:0000256" key="3">
    <source>
        <dbReference type="ARBA" id="ARBA00023002"/>
    </source>
</evidence>
<dbReference type="InterPro" id="IPR036291">
    <property type="entry name" value="NAD(P)-bd_dom_sf"/>
</dbReference>
<evidence type="ECO:0000313" key="5">
    <source>
        <dbReference type="Proteomes" id="UP000224854"/>
    </source>
</evidence>
<comment type="caution">
    <text evidence="4">The sequence shown here is derived from an EMBL/GenBank/DDBJ whole genome shotgun (WGS) entry which is preliminary data.</text>
</comment>
<dbReference type="SUPFAM" id="SSF51735">
    <property type="entry name" value="NAD(P)-binding Rossmann-fold domains"/>
    <property type="match status" value="1"/>
</dbReference>
<dbReference type="PROSITE" id="PS00061">
    <property type="entry name" value="ADH_SHORT"/>
    <property type="match status" value="1"/>
</dbReference>
<keyword evidence="2" id="KW-0521">NADP</keyword>
<gene>
    <name evidence="4" type="ORF">CDD82_1189</name>
</gene>
<accession>A0A2C5ZN69</accession>
<dbReference type="CDD" id="cd05233">
    <property type="entry name" value="SDR_c"/>
    <property type="match status" value="1"/>
</dbReference>
<dbReference type="Pfam" id="PF13561">
    <property type="entry name" value="adh_short_C2"/>
    <property type="match status" value="1"/>
</dbReference>
<keyword evidence="5" id="KW-1185">Reference proteome</keyword>
<protein>
    <submittedName>
        <fullName evidence="4">Uncharacterized protein</fullName>
    </submittedName>
</protein>
<name>A0A2C5ZN69_9HYPO</name>
<organism evidence="4 5">
    <name type="scientific">Ophiocordyceps australis</name>
    <dbReference type="NCBI Taxonomy" id="1399860"/>
    <lineage>
        <taxon>Eukaryota</taxon>
        <taxon>Fungi</taxon>
        <taxon>Dikarya</taxon>
        <taxon>Ascomycota</taxon>
        <taxon>Pezizomycotina</taxon>
        <taxon>Sordariomycetes</taxon>
        <taxon>Hypocreomycetidae</taxon>
        <taxon>Hypocreales</taxon>
        <taxon>Ophiocordycipitaceae</taxon>
        <taxon>Ophiocordyceps</taxon>
    </lineage>
</organism>
<dbReference type="InterPro" id="IPR020904">
    <property type="entry name" value="Sc_DH/Rdtase_CS"/>
</dbReference>
<dbReference type="PANTHER" id="PTHR24321:SF12">
    <property type="entry name" value="SHORT-CHAIN DEHYDROGENASE_REDUCTASE FAMILY, PUTATIVE (AFU_ORTHOLOGUE AFUA_5G14340)-RELATED"/>
    <property type="match status" value="1"/>
</dbReference>
<proteinExistence type="inferred from homology"/>